<dbReference type="AlphaFoldDB" id="A0A7G9YYG7"/>
<evidence type="ECO:0000313" key="6">
    <source>
        <dbReference type="EMBL" id="QNO53051.1"/>
    </source>
</evidence>
<proteinExistence type="predicted"/>
<keyword evidence="2 5" id="KW-0812">Transmembrane</keyword>
<evidence type="ECO:0000256" key="4">
    <source>
        <dbReference type="ARBA" id="ARBA00023136"/>
    </source>
</evidence>
<dbReference type="InterPro" id="IPR007318">
    <property type="entry name" value="Phopholipid_MeTrfase"/>
</dbReference>
<dbReference type="Pfam" id="PF04191">
    <property type="entry name" value="PEMT"/>
    <property type="match status" value="1"/>
</dbReference>
<dbReference type="PANTHER" id="PTHR12714:SF9">
    <property type="entry name" value="PROTEIN-S-ISOPRENYLCYSTEINE O-METHYLTRANSFERASE"/>
    <property type="match status" value="1"/>
</dbReference>
<comment type="subcellular location">
    <subcellularLocation>
        <location evidence="1">Endomembrane system</location>
        <topology evidence="1">Multi-pass membrane protein</topology>
    </subcellularLocation>
</comment>
<dbReference type="GO" id="GO:0016740">
    <property type="term" value="F:transferase activity"/>
    <property type="evidence" value="ECO:0007669"/>
    <property type="project" value="UniProtKB-ARBA"/>
</dbReference>
<keyword evidence="3 5" id="KW-1133">Transmembrane helix</keyword>
<dbReference type="PANTHER" id="PTHR12714">
    <property type="entry name" value="PROTEIN-S ISOPRENYLCYSTEINE O-METHYLTRANSFERASE"/>
    <property type="match status" value="1"/>
</dbReference>
<evidence type="ECO:0000256" key="2">
    <source>
        <dbReference type="ARBA" id="ARBA00022692"/>
    </source>
</evidence>
<gene>
    <name evidence="6" type="ORF">GKHFHOKN_00027</name>
</gene>
<evidence type="ECO:0000256" key="1">
    <source>
        <dbReference type="ARBA" id="ARBA00004127"/>
    </source>
</evidence>
<protein>
    <submittedName>
        <fullName evidence="6">Uncharacterized protein</fullName>
    </submittedName>
</protein>
<organism evidence="6">
    <name type="scientific">Candidatus Methanophagaceae archaeon ANME-1 ERB6</name>
    <dbReference type="NCBI Taxonomy" id="2759912"/>
    <lineage>
        <taxon>Archaea</taxon>
        <taxon>Methanobacteriati</taxon>
        <taxon>Methanobacteriota</taxon>
        <taxon>Stenosarchaea group</taxon>
        <taxon>Methanomicrobia</taxon>
        <taxon>Candidatus Methanophagales</taxon>
        <taxon>Candidatus Methanophagaceae</taxon>
    </lineage>
</organism>
<keyword evidence="4 5" id="KW-0472">Membrane</keyword>
<feature type="transmembrane region" description="Helical" evidence="5">
    <location>
        <begin position="125"/>
        <end position="153"/>
    </location>
</feature>
<sequence length="186" mass="21126">MWGYILCAVICAVIWIINGRCIIRSAMEHITGEIYSHTGLGIFFTLLTLELILGDAGMWMRANISWLQIIGYVLYIPSAFLVFGSMIQLKHTGKAKTLAPHGTTTVVQTGIYGIVRHPMWLGMVIWSAALILVFQSFFSIVLSTVAVVCFWMGATKEDEFNIKEFGDEYKEYMNKVPMWNVFKRLK</sequence>
<feature type="transmembrane region" description="Helical" evidence="5">
    <location>
        <begin position="35"/>
        <end position="54"/>
    </location>
</feature>
<dbReference type="GO" id="GO:0012505">
    <property type="term" value="C:endomembrane system"/>
    <property type="evidence" value="ECO:0007669"/>
    <property type="project" value="UniProtKB-SubCell"/>
</dbReference>
<dbReference type="Gene3D" id="1.20.120.1630">
    <property type="match status" value="1"/>
</dbReference>
<evidence type="ECO:0000256" key="3">
    <source>
        <dbReference type="ARBA" id="ARBA00022989"/>
    </source>
</evidence>
<name>A0A7G9YYG7_9EURY</name>
<accession>A0A7G9YYG7</accession>
<dbReference type="EMBL" id="MT631529">
    <property type="protein sequence ID" value="QNO53051.1"/>
    <property type="molecule type" value="Genomic_DNA"/>
</dbReference>
<reference evidence="6" key="1">
    <citation type="submission" date="2020-06" db="EMBL/GenBank/DDBJ databases">
        <title>Unique genomic features of the anaerobic methanotrophic archaea.</title>
        <authorList>
            <person name="Chadwick G.L."/>
            <person name="Skennerton C.T."/>
            <person name="Laso-Perez R."/>
            <person name="Leu A.O."/>
            <person name="Speth D.R."/>
            <person name="Yu H."/>
            <person name="Morgan-Lang C."/>
            <person name="Hatzenpichler R."/>
            <person name="Goudeau D."/>
            <person name="Malmstrom R."/>
            <person name="Brazelton W.J."/>
            <person name="Woyke T."/>
            <person name="Hallam S.J."/>
            <person name="Tyson G.W."/>
            <person name="Wegener G."/>
            <person name="Boetius A."/>
            <person name="Orphan V."/>
        </authorList>
    </citation>
    <scope>NUCLEOTIDE SEQUENCE</scope>
</reference>
<evidence type="ECO:0000256" key="5">
    <source>
        <dbReference type="SAM" id="Phobius"/>
    </source>
</evidence>
<feature type="transmembrane region" description="Helical" evidence="5">
    <location>
        <begin position="66"/>
        <end position="87"/>
    </location>
</feature>